<gene>
    <name evidence="6" type="ORF">M5D96_009992</name>
</gene>
<sequence length="526" mass="58079">MEKSFPITPWKYGLLATCILIVTCNVFFFSCGVVTWGSAVSTYGSYGSAICGVAVFGAAFLGMYVALKESYKYSIYKTHSDDRMQPVHSLFGCCGLEGPQDYLQEEHGALPSSCCYAFDCSKPEHVYEEGCATKAAGSLRMQADLNYYSCMAIILLELSGLSLIAIATIALSKAPLAYIVFLYGLGGIIFVSAILGCCGICQENVCMTATYGFLLLAQLIISLLGIFGFKFSETYIEKYAADEVQMKWNQELVEPGAMDIYQSVYECCGRDSPDDYVAIGRQPLPSSCYPQADTQKPHYLAGCVQKSSQNFVAVFSYANDTNWIAVGITILGILVLTFGVLGWGAMPEAYAIGILVLGGIILMISMFGCCGAVRESPRMLWTYVSLLLVLLLLIVAFIILNPRDVFKKYAVQTVEDHWKLEQTKPNSMDLIQKTYQCCGLNEATDYLELKVWNSTVPSSCCKDMNCENPLNLNHRGCLSTVEEAFADEGVTISYMEWGLFGFDAVILVLAVILAIHYTNRQRRYHY</sequence>
<dbReference type="GO" id="GO:0005886">
    <property type="term" value="C:plasma membrane"/>
    <property type="evidence" value="ECO:0007669"/>
    <property type="project" value="TreeGrafter"/>
</dbReference>
<comment type="caution">
    <text evidence="6">The sequence shown here is derived from an EMBL/GenBank/DDBJ whole genome shotgun (WGS) entry which is preliminary data.</text>
</comment>
<dbReference type="Proteomes" id="UP001059596">
    <property type="component" value="Unassembled WGS sequence"/>
</dbReference>
<dbReference type="Pfam" id="PF00335">
    <property type="entry name" value="Tetraspanin"/>
    <property type="match status" value="2"/>
</dbReference>
<dbReference type="PANTHER" id="PTHR19282:SF521">
    <property type="entry name" value="IP01817P-RELATED"/>
    <property type="match status" value="1"/>
</dbReference>
<evidence type="ECO:0008006" key="8">
    <source>
        <dbReference type="Google" id="ProtNLM"/>
    </source>
</evidence>
<evidence type="ECO:0000313" key="6">
    <source>
        <dbReference type="EMBL" id="KAI8037241.1"/>
    </source>
</evidence>
<feature type="transmembrane region" description="Helical" evidence="5">
    <location>
        <begin position="147"/>
        <end position="170"/>
    </location>
</feature>
<organism evidence="6 7">
    <name type="scientific">Drosophila gunungcola</name>
    <name type="common">fruit fly</name>
    <dbReference type="NCBI Taxonomy" id="103775"/>
    <lineage>
        <taxon>Eukaryota</taxon>
        <taxon>Metazoa</taxon>
        <taxon>Ecdysozoa</taxon>
        <taxon>Arthropoda</taxon>
        <taxon>Hexapoda</taxon>
        <taxon>Insecta</taxon>
        <taxon>Pterygota</taxon>
        <taxon>Neoptera</taxon>
        <taxon>Endopterygota</taxon>
        <taxon>Diptera</taxon>
        <taxon>Brachycera</taxon>
        <taxon>Muscomorpha</taxon>
        <taxon>Ephydroidea</taxon>
        <taxon>Drosophilidae</taxon>
        <taxon>Drosophila</taxon>
        <taxon>Sophophora</taxon>
    </lineage>
</organism>
<dbReference type="InterPro" id="IPR008952">
    <property type="entry name" value="Tetraspanin_EC2_sf"/>
</dbReference>
<feature type="transmembrane region" description="Helical" evidence="5">
    <location>
        <begin position="208"/>
        <end position="229"/>
    </location>
</feature>
<feature type="transmembrane region" description="Helical" evidence="5">
    <location>
        <begin position="323"/>
        <end position="343"/>
    </location>
</feature>
<feature type="transmembrane region" description="Helical" evidence="5">
    <location>
        <begin position="380"/>
        <end position="400"/>
    </location>
</feature>
<feature type="transmembrane region" description="Helical" evidence="5">
    <location>
        <begin position="43"/>
        <end position="67"/>
    </location>
</feature>
<dbReference type="PROSITE" id="PS51257">
    <property type="entry name" value="PROKAR_LIPOPROTEIN"/>
    <property type="match status" value="1"/>
</dbReference>
<reference evidence="6" key="1">
    <citation type="journal article" date="2023" name="Genome Biol. Evol.">
        <title>Long-read-based Genome Assembly of Drosophila gunungcola Reveals Fewer Chemosensory Genes in Flower-breeding Species.</title>
        <authorList>
            <person name="Negi A."/>
            <person name="Liao B.Y."/>
            <person name="Yeh S.D."/>
        </authorList>
    </citation>
    <scope>NUCLEOTIDE SEQUENCE</scope>
    <source>
        <strain evidence="6">Sukarami</strain>
    </source>
</reference>
<feature type="transmembrane region" description="Helical" evidence="5">
    <location>
        <begin position="350"/>
        <end position="374"/>
    </location>
</feature>
<accession>A0A9P9YHU4</accession>
<feature type="transmembrane region" description="Helical" evidence="5">
    <location>
        <begin position="176"/>
        <end position="201"/>
    </location>
</feature>
<evidence type="ECO:0000256" key="2">
    <source>
        <dbReference type="ARBA" id="ARBA00022692"/>
    </source>
</evidence>
<feature type="transmembrane region" description="Helical" evidence="5">
    <location>
        <begin position="12"/>
        <end position="37"/>
    </location>
</feature>
<dbReference type="AlphaFoldDB" id="A0A9P9YHU4"/>
<keyword evidence="2 5" id="KW-0812">Transmembrane</keyword>
<dbReference type="Gene3D" id="1.10.1450.10">
    <property type="entry name" value="Tetraspanin"/>
    <property type="match status" value="3"/>
</dbReference>
<evidence type="ECO:0000256" key="1">
    <source>
        <dbReference type="ARBA" id="ARBA00004141"/>
    </source>
</evidence>
<dbReference type="CDD" id="cd03127">
    <property type="entry name" value="tetraspanin_LEL"/>
    <property type="match status" value="3"/>
</dbReference>
<feature type="transmembrane region" description="Helical" evidence="5">
    <location>
        <begin position="497"/>
        <end position="517"/>
    </location>
</feature>
<proteinExistence type="predicted"/>
<comment type="subcellular location">
    <subcellularLocation>
        <location evidence="1">Membrane</location>
        <topology evidence="1">Multi-pass membrane protein</topology>
    </subcellularLocation>
</comment>
<dbReference type="SUPFAM" id="SSF48652">
    <property type="entry name" value="Tetraspanin"/>
    <property type="match status" value="3"/>
</dbReference>
<dbReference type="InterPro" id="IPR018499">
    <property type="entry name" value="Tetraspanin/Peripherin"/>
</dbReference>
<keyword evidence="7" id="KW-1185">Reference proteome</keyword>
<evidence type="ECO:0000256" key="4">
    <source>
        <dbReference type="ARBA" id="ARBA00023136"/>
    </source>
</evidence>
<keyword evidence="3 5" id="KW-1133">Transmembrane helix</keyword>
<evidence type="ECO:0000256" key="3">
    <source>
        <dbReference type="ARBA" id="ARBA00022989"/>
    </source>
</evidence>
<dbReference type="EMBL" id="JAMKOV010000013">
    <property type="protein sequence ID" value="KAI8037241.1"/>
    <property type="molecule type" value="Genomic_DNA"/>
</dbReference>
<keyword evidence="4 5" id="KW-0472">Membrane</keyword>
<dbReference type="PANTHER" id="PTHR19282">
    <property type="entry name" value="TETRASPANIN"/>
    <property type="match status" value="1"/>
</dbReference>
<name>A0A9P9YHU4_9MUSC</name>
<evidence type="ECO:0000256" key="5">
    <source>
        <dbReference type="SAM" id="Phobius"/>
    </source>
</evidence>
<evidence type="ECO:0000313" key="7">
    <source>
        <dbReference type="Proteomes" id="UP001059596"/>
    </source>
</evidence>
<protein>
    <recommendedName>
        <fullName evidence="8">Tetraspanin</fullName>
    </recommendedName>
</protein>